<evidence type="ECO:0000313" key="9">
    <source>
        <dbReference type="EnsemblPlants" id="Pp3c24_12140V3.1"/>
    </source>
</evidence>
<dbReference type="EnsemblPlants" id="Pp3c24_12140V3.2">
    <property type="protein sequence ID" value="Pp3c24_12140V3.2"/>
    <property type="gene ID" value="Pp3c24_12140"/>
</dbReference>
<evidence type="ECO:0000256" key="2">
    <source>
        <dbReference type="ARBA" id="ARBA00022692"/>
    </source>
</evidence>
<feature type="transmembrane region" description="Helical" evidence="6">
    <location>
        <begin position="148"/>
        <end position="166"/>
    </location>
</feature>
<dbReference type="AlphaFoldDB" id="A0A2K1IGH1"/>
<dbReference type="Gramene" id="Pp3c24_12140V3.2">
    <property type="protein sequence ID" value="Pp3c24_12140V3.2"/>
    <property type="gene ID" value="Pp3c24_12140"/>
</dbReference>
<proteinExistence type="predicted"/>
<evidence type="ECO:0000256" key="4">
    <source>
        <dbReference type="ARBA" id="ARBA00022989"/>
    </source>
</evidence>
<comment type="subcellular location">
    <subcellularLocation>
        <location evidence="1 6">Endoplasmic reticulum membrane</location>
        <topology evidence="1 6">Multi-pass membrane protein</topology>
    </subcellularLocation>
</comment>
<dbReference type="EMBL" id="ABEU02000024">
    <property type="protein sequence ID" value="PNR28368.1"/>
    <property type="molecule type" value="Genomic_DNA"/>
</dbReference>
<evidence type="ECO:0000313" key="8">
    <source>
        <dbReference type="EMBL" id="PNR28368.1"/>
    </source>
</evidence>
<reference evidence="9" key="3">
    <citation type="submission" date="2020-12" db="UniProtKB">
        <authorList>
            <consortium name="EnsemblPlants"/>
        </authorList>
    </citation>
    <scope>IDENTIFICATION</scope>
</reference>
<keyword evidence="3 6" id="KW-0256">Endoplasmic reticulum</keyword>
<dbReference type="PROSITE" id="PS50845">
    <property type="entry name" value="RETICULON"/>
    <property type="match status" value="1"/>
</dbReference>
<dbReference type="PaxDb" id="3218-PP1S16_319V6.1"/>
<evidence type="ECO:0000256" key="6">
    <source>
        <dbReference type="RuleBase" id="RU363132"/>
    </source>
</evidence>
<dbReference type="EnsemblPlants" id="Pp3c24_12140V3.1">
    <property type="protein sequence ID" value="Pp3c24_12140V3.1"/>
    <property type="gene ID" value="Pp3c24_12140"/>
</dbReference>
<dbReference type="InterPro" id="IPR044177">
    <property type="entry name" value="RTNLB22/23"/>
</dbReference>
<feature type="transmembrane region" description="Helical" evidence="6">
    <location>
        <begin position="172"/>
        <end position="190"/>
    </location>
</feature>
<keyword evidence="5 6" id="KW-0472">Membrane</keyword>
<accession>A0A2K1IGH1</accession>
<organism evidence="8">
    <name type="scientific">Physcomitrium patens</name>
    <name type="common">Spreading-leaved earth moss</name>
    <name type="synonym">Physcomitrella patens</name>
    <dbReference type="NCBI Taxonomy" id="3218"/>
    <lineage>
        <taxon>Eukaryota</taxon>
        <taxon>Viridiplantae</taxon>
        <taxon>Streptophyta</taxon>
        <taxon>Embryophyta</taxon>
        <taxon>Bryophyta</taxon>
        <taxon>Bryophytina</taxon>
        <taxon>Bryopsida</taxon>
        <taxon>Funariidae</taxon>
        <taxon>Funariales</taxon>
        <taxon>Funariaceae</taxon>
        <taxon>Physcomitrium</taxon>
    </lineage>
</organism>
<protein>
    <recommendedName>
        <fullName evidence="6">Reticulon-like protein</fullName>
    </recommendedName>
</protein>
<evidence type="ECO:0000259" key="7">
    <source>
        <dbReference type="PROSITE" id="PS50845"/>
    </source>
</evidence>
<dbReference type="Pfam" id="PF02453">
    <property type="entry name" value="Reticulon"/>
    <property type="match status" value="1"/>
</dbReference>
<evidence type="ECO:0000256" key="1">
    <source>
        <dbReference type="ARBA" id="ARBA00004477"/>
    </source>
</evidence>
<dbReference type="GO" id="GO:0005789">
    <property type="term" value="C:endoplasmic reticulum membrane"/>
    <property type="evidence" value="ECO:0007669"/>
    <property type="project" value="UniProtKB-SubCell"/>
</dbReference>
<dbReference type="InParanoid" id="A0A2K1IGH1"/>
<dbReference type="PANTHER" id="PTHR47879">
    <property type="entry name" value="RETICULON-LIKE PROTEIN B22"/>
    <property type="match status" value="1"/>
</dbReference>
<name>A0A2K1IGH1_PHYPA</name>
<evidence type="ECO:0000313" key="10">
    <source>
        <dbReference type="Proteomes" id="UP000006727"/>
    </source>
</evidence>
<keyword evidence="10" id="KW-1185">Reference proteome</keyword>
<sequence length="214" mass="23860">MSKLAWKGGEARKMVGLAISESYKFVKNIPSKYFRFFPRPSGDVMRVYVILLQPLTVRLVGYRAAYAKEASLLDFQHFPFTFVSKYSWSLAVLGLIFRSFNLTILPMDAAEWQISPETANCIAATVANVVGALESVLRVAASGSDKKLFLKVVLVLYLLSAIGRSLSGATVAYVTLWVIFTVPLCILKLAPKSASETFIRNFREKIGLLNQEHR</sequence>
<reference evidence="8 10" key="2">
    <citation type="journal article" date="2018" name="Plant J.">
        <title>The Physcomitrella patens chromosome-scale assembly reveals moss genome structure and evolution.</title>
        <authorList>
            <person name="Lang D."/>
            <person name="Ullrich K.K."/>
            <person name="Murat F."/>
            <person name="Fuchs J."/>
            <person name="Jenkins J."/>
            <person name="Haas F.B."/>
            <person name="Piednoel M."/>
            <person name="Gundlach H."/>
            <person name="Van Bel M."/>
            <person name="Meyberg R."/>
            <person name="Vives C."/>
            <person name="Morata J."/>
            <person name="Symeonidi A."/>
            <person name="Hiss M."/>
            <person name="Muchero W."/>
            <person name="Kamisugi Y."/>
            <person name="Saleh O."/>
            <person name="Blanc G."/>
            <person name="Decker E.L."/>
            <person name="van Gessel N."/>
            <person name="Grimwood J."/>
            <person name="Hayes R.D."/>
            <person name="Graham S.W."/>
            <person name="Gunter L.E."/>
            <person name="McDaniel S.F."/>
            <person name="Hoernstein S.N.W."/>
            <person name="Larsson A."/>
            <person name="Li F.W."/>
            <person name="Perroud P.F."/>
            <person name="Phillips J."/>
            <person name="Ranjan P."/>
            <person name="Rokshar D.S."/>
            <person name="Rothfels C.J."/>
            <person name="Schneider L."/>
            <person name="Shu S."/>
            <person name="Stevenson D.W."/>
            <person name="Thummler F."/>
            <person name="Tillich M."/>
            <person name="Villarreal Aguilar J.C."/>
            <person name="Widiez T."/>
            <person name="Wong G.K."/>
            <person name="Wymore A."/>
            <person name="Zhang Y."/>
            <person name="Zimmer A.D."/>
            <person name="Quatrano R.S."/>
            <person name="Mayer K.F.X."/>
            <person name="Goodstein D."/>
            <person name="Casacuberta J.M."/>
            <person name="Vandepoele K."/>
            <person name="Reski R."/>
            <person name="Cuming A.C."/>
            <person name="Tuskan G.A."/>
            <person name="Maumus F."/>
            <person name="Salse J."/>
            <person name="Schmutz J."/>
            <person name="Rensing S.A."/>
        </authorList>
    </citation>
    <scope>NUCLEOTIDE SEQUENCE [LARGE SCALE GENOMIC DNA]</scope>
    <source>
        <strain evidence="9 10">cv. Gransden 2004</strain>
    </source>
</reference>
<evidence type="ECO:0000256" key="5">
    <source>
        <dbReference type="ARBA" id="ARBA00023136"/>
    </source>
</evidence>
<reference evidence="8 10" key="1">
    <citation type="journal article" date="2008" name="Science">
        <title>The Physcomitrella genome reveals evolutionary insights into the conquest of land by plants.</title>
        <authorList>
            <person name="Rensing S."/>
            <person name="Lang D."/>
            <person name="Zimmer A."/>
            <person name="Terry A."/>
            <person name="Salamov A."/>
            <person name="Shapiro H."/>
            <person name="Nishiyama T."/>
            <person name="Perroud P.-F."/>
            <person name="Lindquist E."/>
            <person name="Kamisugi Y."/>
            <person name="Tanahashi T."/>
            <person name="Sakakibara K."/>
            <person name="Fujita T."/>
            <person name="Oishi K."/>
            <person name="Shin-I T."/>
            <person name="Kuroki Y."/>
            <person name="Toyoda A."/>
            <person name="Suzuki Y."/>
            <person name="Hashimoto A."/>
            <person name="Yamaguchi K."/>
            <person name="Sugano A."/>
            <person name="Kohara Y."/>
            <person name="Fujiyama A."/>
            <person name="Anterola A."/>
            <person name="Aoki S."/>
            <person name="Ashton N."/>
            <person name="Barbazuk W.B."/>
            <person name="Barker E."/>
            <person name="Bennetzen J."/>
            <person name="Bezanilla M."/>
            <person name="Blankenship R."/>
            <person name="Cho S.H."/>
            <person name="Dutcher S."/>
            <person name="Estelle M."/>
            <person name="Fawcett J.A."/>
            <person name="Gundlach H."/>
            <person name="Hanada K."/>
            <person name="Heyl A."/>
            <person name="Hicks K.A."/>
            <person name="Hugh J."/>
            <person name="Lohr M."/>
            <person name="Mayer K."/>
            <person name="Melkozernov A."/>
            <person name="Murata T."/>
            <person name="Nelson D."/>
            <person name="Pils B."/>
            <person name="Prigge M."/>
            <person name="Reiss B."/>
            <person name="Renner T."/>
            <person name="Rombauts S."/>
            <person name="Rushton P."/>
            <person name="Sanderfoot A."/>
            <person name="Schween G."/>
            <person name="Shiu S.-H."/>
            <person name="Stueber K."/>
            <person name="Theodoulou F.L."/>
            <person name="Tu H."/>
            <person name="Van de Peer Y."/>
            <person name="Verrier P.J."/>
            <person name="Waters E."/>
            <person name="Wood A."/>
            <person name="Yang L."/>
            <person name="Cove D."/>
            <person name="Cuming A."/>
            <person name="Hasebe M."/>
            <person name="Lucas S."/>
            <person name="Mishler D.B."/>
            <person name="Reski R."/>
            <person name="Grigoriev I."/>
            <person name="Quatrano R.S."/>
            <person name="Boore J.L."/>
        </authorList>
    </citation>
    <scope>NUCLEOTIDE SEQUENCE [LARGE SCALE GENOMIC DNA]</scope>
    <source>
        <strain evidence="9 10">cv. Gransden 2004</strain>
    </source>
</reference>
<dbReference type="InterPro" id="IPR003388">
    <property type="entry name" value="Reticulon"/>
</dbReference>
<gene>
    <name evidence="8" type="ORF">PHYPA_028960</name>
</gene>
<dbReference type="Gramene" id="Pp3c24_12140V3.1">
    <property type="protein sequence ID" value="Pp3c24_12140V3.1"/>
    <property type="gene ID" value="Pp3c24_12140"/>
</dbReference>
<dbReference type="FunCoup" id="A0A2K1IGH1">
    <property type="interactions" value="460"/>
</dbReference>
<dbReference type="STRING" id="3218.A0A2K1IGH1"/>
<evidence type="ECO:0000256" key="3">
    <source>
        <dbReference type="ARBA" id="ARBA00022824"/>
    </source>
</evidence>
<keyword evidence="4 6" id="KW-1133">Transmembrane helix</keyword>
<dbReference type="PANTHER" id="PTHR47879:SF2">
    <property type="entry name" value="RETICULON-LIKE PROTEIN B22"/>
    <property type="match status" value="1"/>
</dbReference>
<feature type="domain" description="Reticulon" evidence="7">
    <location>
        <begin position="106"/>
        <end position="184"/>
    </location>
</feature>
<keyword evidence="2 6" id="KW-0812">Transmembrane</keyword>
<dbReference type="Proteomes" id="UP000006727">
    <property type="component" value="Chromosome 24"/>
</dbReference>